<evidence type="ECO:0000256" key="3">
    <source>
        <dbReference type="ARBA" id="ARBA00038366"/>
    </source>
</evidence>
<dbReference type="EMBL" id="MU006785">
    <property type="protein sequence ID" value="KAF2640025.1"/>
    <property type="molecule type" value="Genomic_DNA"/>
</dbReference>
<gene>
    <name evidence="5" type="ORF">P280DRAFT_490421</name>
</gene>
<keyword evidence="5" id="KW-0645">Protease</keyword>
<dbReference type="GO" id="GO:0006508">
    <property type="term" value="P:proteolysis"/>
    <property type="evidence" value="ECO:0007669"/>
    <property type="project" value="UniProtKB-KW"/>
</dbReference>
<evidence type="ECO:0000256" key="2">
    <source>
        <dbReference type="ARBA" id="ARBA00022737"/>
    </source>
</evidence>
<feature type="repeat" description="WD" evidence="4">
    <location>
        <begin position="54"/>
        <end position="86"/>
    </location>
</feature>
<feature type="repeat" description="WD" evidence="4">
    <location>
        <begin position="232"/>
        <end position="270"/>
    </location>
</feature>
<evidence type="ECO:0000256" key="4">
    <source>
        <dbReference type="PROSITE-ProRule" id="PRU00221"/>
    </source>
</evidence>
<dbReference type="Proteomes" id="UP000799753">
    <property type="component" value="Unassembled WGS sequence"/>
</dbReference>
<dbReference type="FunFam" id="2.130.10.10:FF:000167">
    <property type="entry name" value="Actin-interacting protein 1"/>
    <property type="match status" value="1"/>
</dbReference>
<dbReference type="SUPFAM" id="SSF50978">
    <property type="entry name" value="WD40 repeat-like"/>
    <property type="match status" value="2"/>
</dbReference>
<dbReference type="OrthoDB" id="2306at2759"/>
<evidence type="ECO:0000256" key="1">
    <source>
        <dbReference type="ARBA" id="ARBA00022574"/>
    </source>
</evidence>
<keyword evidence="1 4" id="KW-0853">WD repeat</keyword>
<dbReference type="PANTHER" id="PTHR19856">
    <property type="entry name" value="WD-REPEATCONTAINING PROTEIN WDR1"/>
    <property type="match status" value="1"/>
</dbReference>
<reference evidence="5" key="1">
    <citation type="journal article" date="2020" name="Stud. Mycol.">
        <title>101 Dothideomycetes genomes: a test case for predicting lifestyles and emergence of pathogens.</title>
        <authorList>
            <person name="Haridas S."/>
            <person name="Albert R."/>
            <person name="Binder M."/>
            <person name="Bloem J."/>
            <person name="Labutti K."/>
            <person name="Salamov A."/>
            <person name="Andreopoulos B."/>
            <person name="Baker S."/>
            <person name="Barry K."/>
            <person name="Bills G."/>
            <person name="Bluhm B."/>
            <person name="Cannon C."/>
            <person name="Castanera R."/>
            <person name="Culley D."/>
            <person name="Daum C."/>
            <person name="Ezra D."/>
            <person name="Gonzalez J."/>
            <person name="Henrissat B."/>
            <person name="Kuo A."/>
            <person name="Liang C."/>
            <person name="Lipzen A."/>
            <person name="Lutzoni F."/>
            <person name="Magnuson J."/>
            <person name="Mondo S."/>
            <person name="Nolan M."/>
            <person name="Ohm R."/>
            <person name="Pangilinan J."/>
            <person name="Park H.-J."/>
            <person name="Ramirez L."/>
            <person name="Alfaro M."/>
            <person name="Sun H."/>
            <person name="Tritt A."/>
            <person name="Yoshinaga Y."/>
            <person name="Zwiers L.-H."/>
            <person name="Turgeon B."/>
            <person name="Goodwin S."/>
            <person name="Spatafora J."/>
            <person name="Crous P."/>
            <person name="Grigoriev I."/>
        </authorList>
    </citation>
    <scope>NUCLEOTIDE SEQUENCE</scope>
    <source>
        <strain evidence="5">CBS 473.64</strain>
    </source>
</reference>
<feature type="repeat" description="WD" evidence="4">
    <location>
        <begin position="185"/>
        <end position="226"/>
    </location>
</feature>
<dbReference type="FunFam" id="2.130.10.10:FF:000102">
    <property type="entry name" value="Actin-interacting protein 1"/>
    <property type="match status" value="1"/>
</dbReference>
<evidence type="ECO:0000313" key="6">
    <source>
        <dbReference type="Proteomes" id="UP000799753"/>
    </source>
</evidence>
<keyword evidence="5" id="KW-0378">Hydrolase</keyword>
<keyword evidence="6" id="KW-1185">Reference proteome</keyword>
<dbReference type="AlphaFoldDB" id="A0A6A6RXW6"/>
<dbReference type="PROSITE" id="PS50294">
    <property type="entry name" value="WD_REPEATS_REGION"/>
    <property type="match status" value="4"/>
</dbReference>
<dbReference type="GO" id="GO:0051015">
    <property type="term" value="F:actin filament binding"/>
    <property type="evidence" value="ECO:0007669"/>
    <property type="project" value="TreeGrafter"/>
</dbReference>
<protein>
    <submittedName>
        <fullName evidence="5">Tricorn protease domain 2-containing protein</fullName>
    </submittedName>
</protein>
<name>A0A6A6RXW6_9PLEO</name>
<feature type="repeat" description="WD" evidence="4">
    <location>
        <begin position="530"/>
        <end position="564"/>
    </location>
</feature>
<dbReference type="PRINTS" id="PR00320">
    <property type="entry name" value="GPROTEINBRPT"/>
</dbReference>
<dbReference type="PROSITE" id="PS50082">
    <property type="entry name" value="WD_REPEATS_2"/>
    <property type="match status" value="5"/>
</dbReference>
<organism evidence="5 6">
    <name type="scientific">Massarina eburnea CBS 473.64</name>
    <dbReference type="NCBI Taxonomy" id="1395130"/>
    <lineage>
        <taxon>Eukaryota</taxon>
        <taxon>Fungi</taxon>
        <taxon>Dikarya</taxon>
        <taxon>Ascomycota</taxon>
        <taxon>Pezizomycotina</taxon>
        <taxon>Dothideomycetes</taxon>
        <taxon>Pleosporomycetidae</taxon>
        <taxon>Pleosporales</taxon>
        <taxon>Massarineae</taxon>
        <taxon>Massarinaceae</taxon>
        <taxon>Massarina</taxon>
    </lineage>
</organism>
<dbReference type="GO" id="GO:0008233">
    <property type="term" value="F:peptidase activity"/>
    <property type="evidence" value="ECO:0007669"/>
    <property type="project" value="UniProtKB-KW"/>
</dbReference>
<evidence type="ECO:0000313" key="5">
    <source>
        <dbReference type="EMBL" id="KAF2640025.1"/>
    </source>
</evidence>
<dbReference type="SMART" id="SM00320">
    <property type="entry name" value="WD40"/>
    <property type="match status" value="9"/>
</dbReference>
<dbReference type="InterPro" id="IPR020472">
    <property type="entry name" value="WD40_PAC1"/>
</dbReference>
<dbReference type="InterPro" id="IPR015943">
    <property type="entry name" value="WD40/YVTN_repeat-like_dom_sf"/>
</dbReference>
<dbReference type="Gene3D" id="2.130.10.10">
    <property type="entry name" value="YVTN repeat-like/Quinoprotein amine dehydrogenase"/>
    <property type="match status" value="2"/>
</dbReference>
<dbReference type="GO" id="GO:0030864">
    <property type="term" value="C:cortical actin cytoskeleton"/>
    <property type="evidence" value="ECO:0007669"/>
    <property type="project" value="TreeGrafter"/>
</dbReference>
<feature type="repeat" description="WD" evidence="4">
    <location>
        <begin position="573"/>
        <end position="607"/>
    </location>
</feature>
<dbReference type="InterPro" id="IPR036322">
    <property type="entry name" value="WD40_repeat_dom_sf"/>
</dbReference>
<accession>A0A6A6RXW6</accession>
<proteinExistence type="inferred from homology"/>
<sequence length="607" mass="64034">MSLISDAIWAASPTTVRGQPTPLSTDPKGERIAFASGKSVFLQSIDNPAVSRQYTQHTAQTTVARFSPSGFYVASGDVSGAVRVWDCAGEGATKGEYHIISGRINDLAWDGDSQRIIAVGDGKERFGHCITADSGNSVGEISGHSAQVNTVAIRQQRPLRAVTGSDDTSLVFYHGAPFKFNTSLRGQHNRFVLGSAFSPDGSVFASVGADKRIWLYDGRTGEAKGQIGDGVHTGSVFGISWAADSTRFVTASADQTVRIWDPEAGKAVQTWRMGEEGVPSIPDQQVGVVWPSGRSDGLIISVDLEGNLNYLVDGSPKPSRVVRGHQKNITAAGLSGSTFFTGSYEGRVLAWDTDAGVADKVEGDAHSNYVAGIAASASKDEAEAFTVGWDDTLRSMSVPNKIFTGTAAQLGFQPKGVASTSEVVLVPSSDSIVVYANGDKVNSLSVKYTPTCIAAHGSNLAVGGDDKLVHIYTVSGTDVKETGTELRRATAPISALSFSTSGEKLAVGANNGKIYAFEASGEWKLITDRWSAHTARITCLAWDNTEKFAASGSLDTNVMTWSVEDPGKRIKAMNAHKDGVTGVAWEKAGKIISAGGDASVKVWKLPG</sequence>
<comment type="similarity">
    <text evidence="3">Belongs to the WD repeat AIP1 family.</text>
</comment>
<keyword evidence="2" id="KW-0677">Repeat</keyword>
<dbReference type="InterPro" id="IPR001680">
    <property type="entry name" value="WD40_rpt"/>
</dbReference>
<dbReference type="PANTHER" id="PTHR19856:SF0">
    <property type="entry name" value="WD REPEAT-CONTAINING PROTEIN 1"/>
    <property type="match status" value="1"/>
</dbReference>
<dbReference type="Pfam" id="PF00400">
    <property type="entry name" value="WD40"/>
    <property type="match status" value="6"/>
</dbReference>
<dbReference type="GO" id="GO:0030042">
    <property type="term" value="P:actin filament depolymerization"/>
    <property type="evidence" value="ECO:0007669"/>
    <property type="project" value="TreeGrafter"/>
</dbReference>